<comment type="caution">
    <text evidence="3">The sequence shown here is derived from an EMBL/GenBank/DDBJ whole genome shotgun (WGS) entry which is preliminary data.</text>
</comment>
<reference evidence="3 4" key="1">
    <citation type="submission" date="2020-04" db="EMBL/GenBank/DDBJ databases">
        <title>Plant Genome Project.</title>
        <authorList>
            <person name="Zhang R.-G."/>
        </authorList>
    </citation>
    <scope>NUCLEOTIDE SEQUENCE [LARGE SCALE GENOMIC DNA]</scope>
    <source>
        <strain evidence="3">YNK0</strain>
        <tissue evidence="3">Leaf</tissue>
    </source>
</reference>
<evidence type="ECO:0000256" key="2">
    <source>
        <dbReference type="SAM" id="SignalP"/>
    </source>
</evidence>
<evidence type="ECO:0000313" key="4">
    <source>
        <dbReference type="Proteomes" id="UP000655225"/>
    </source>
</evidence>
<keyword evidence="4" id="KW-1185">Reference proteome</keyword>
<dbReference type="OMA" id="MVGQWTV"/>
<protein>
    <submittedName>
        <fullName evidence="3">Uncharacterized protein</fullName>
    </submittedName>
</protein>
<gene>
    <name evidence="3" type="ORF">HHK36_002655</name>
</gene>
<keyword evidence="2" id="KW-0732">Signal</keyword>
<dbReference type="PANTHER" id="PTHR34686">
    <property type="entry name" value="MATERNAL EFFECT EMBRYO ARREST PROTEIN"/>
    <property type="match status" value="1"/>
</dbReference>
<dbReference type="PANTHER" id="PTHR34686:SF1">
    <property type="entry name" value="MATERNAL EFFECT EMBRYO ARREST 59"/>
    <property type="match status" value="1"/>
</dbReference>
<organism evidence="3 4">
    <name type="scientific">Tetracentron sinense</name>
    <name type="common">Spur-leaf</name>
    <dbReference type="NCBI Taxonomy" id="13715"/>
    <lineage>
        <taxon>Eukaryota</taxon>
        <taxon>Viridiplantae</taxon>
        <taxon>Streptophyta</taxon>
        <taxon>Embryophyta</taxon>
        <taxon>Tracheophyta</taxon>
        <taxon>Spermatophyta</taxon>
        <taxon>Magnoliopsida</taxon>
        <taxon>Trochodendrales</taxon>
        <taxon>Trochodendraceae</taxon>
        <taxon>Tetracentron</taxon>
    </lineage>
</organism>
<name>A0A835DN28_TETSI</name>
<evidence type="ECO:0000313" key="3">
    <source>
        <dbReference type="EMBL" id="KAF8410133.1"/>
    </source>
</evidence>
<dbReference type="EMBL" id="JABCRI010000002">
    <property type="protein sequence ID" value="KAF8410133.1"/>
    <property type="molecule type" value="Genomic_DNA"/>
</dbReference>
<proteinExistence type="predicted"/>
<dbReference type="OrthoDB" id="1615585at2759"/>
<dbReference type="Proteomes" id="UP000655225">
    <property type="component" value="Unassembled WGS sequence"/>
</dbReference>
<sequence>MKRLCVVLMVVIMVALTRPCLVQSRVLRSTVKDEINAGREQVNGGDSVGLAPFSVSSNNTKPPEEAINSTTMGGQWVVSKPSRSDEVLEADQQLRIADQIRAHFDSMAPKRPIKPNRSEIDSTVAPTQVSSFDDEEEEDIPEVNTFRSLQSQSHVIYSADEVSMVQDEFVETKYYNEFNSIDKQHHTTGNGFIEVAREGGGDEYGLRMQRGHHEYDAAREMMLMDFKSNPARNEWIPSVDDDEYLI</sequence>
<feature type="region of interest" description="Disordered" evidence="1">
    <location>
        <begin position="108"/>
        <end position="136"/>
    </location>
</feature>
<feature type="chain" id="PRO_5033048475" evidence="2">
    <location>
        <begin position="25"/>
        <end position="246"/>
    </location>
</feature>
<evidence type="ECO:0000256" key="1">
    <source>
        <dbReference type="SAM" id="MobiDB-lite"/>
    </source>
</evidence>
<dbReference type="AlphaFoldDB" id="A0A835DN28"/>
<accession>A0A835DN28</accession>
<feature type="signal peptide" evidence="2">
    <location>
        <begin position="1"/>
        <end position="24"/>
    </location>
</feature>